<sequence length="65" mass="6781">MTNQLGLTWRRSSFSGSGGTGGGNCVEAALLPADRFALRDSKNPVPAMLELPRTGLAALLRHVSG</sequence>
<dbReference type="RefSeq" id="WP_378056545.1">
    <property type="nucleotide sequence ID" value="NZ_JBHSIS010000006.1"/>
</dbReference>
<organism evidence="3 4">
    <name type="scientific">Actinophytocola glycyrrhizae</name>
    <dbReference type="NCBI Taxonomy" id="2044873"/>
    <lineage>
        <taxon>Bacteria</taxon>
        <taxon>Bacillati</taxon>
        <taxon>Actinomycetota</taxon>
        <taxon>Actinomycetes</taxon>
        <taxon>Pseudonocardiales</taxon>
        <taxon>Pseudonocardiaceae</taxon>
    </lineage>
</organism>
<evidence type="ECO:0000313" key="4">
    <source>
        <dbReference type="Proteomes" id="UP001595859"/>
    </source>
</evidence>
<name>A0ABV9S158_9PSEU</name>
<keyword evidence="4" id="KW-1185">Reference proteome</keyword>
<protein>
    <submittedName>
        <fullName evidence="3">DUF397 domain-containing protein</fullName>
    </submittedName>
</protein>
<evidence type="ECO:0000259" key="2">
    <source>
        <dbReference type="Pfam" id="PF04149"/>
    </source>
</evidence>
<feature type="domain" description="DUF397" evidence="2">
    <location>
        <begin position="7"/>
        <end position="63"/>
    </location>
</feature>
<dbReference type="InterPro" id="IPR007278">
    <property type="entry name" value="DUF397"/>
</dbReference>
<proteinExistence type="predicted"/>
<evidence type="ECO:0000313" key="3">
    <source>
        <dbReference type="EMBL" id="MFC4854614.1"/>
    </source>
</evidence>
<feature type="region of interest" description="Disordered" evidence="1">
    <location>
        <begin position="1"/>
        <end position="21"/>
    </location>
</feature>
<evidence type="ECO:0000256" key="1">
    <source>
        <dbReference type="SAM" id="MobiDB-lite"/>
    </source>
</evidence>
<dbReference type="Proteomes" id="UP001595859">
    <property type="component" value="Unassembled WGS sequence"/>
</dbReference>
<accession>A0ABV9S158</accession>
<gene>
    <name evidence="3" type="ORF">ACFPCV_13975</name>
</gene>
<reference evidence="4" key="1">
    <citation type="journal article" date="2019" name="Int. J. Syst. Evol. Microbiol.">
        <title>The Global Catalogue of Microorganisms (GCM) 10K type strain sequencing project: providing services to taxonomists for standard genome sequencing and annotation.</title>
        <authorList>
            <consortium name="The Broad Institute Genomics Platform"/>
            <consortium name="The Broad Institute Genome Sequencing Center for Infectious Disease"/>
            <person name="Wu L."/>
            <person name="Ma J."/>
        </authorList>
    </citation>
    <scope>NUCLEOTIDE SEQUENCE [LARGE SCALE GENOMIC DNA]</scope>
    <source>
        <strain evidence="4">ZS-22-S1</strain>
    </source>
</reference>
<dbReference type="Pfam" id="PF04149">
    <property type="entry name" value="DUF397"/>
    <property type="match status" value="1"/>
</dbReference>
<comment type="caution">
    <text evidence="3">The sequence shown here is derived from an EMBL/GenBank/DDBJ whole genome shotgun (WGS) entry which is preliminary data.</text>
</comment>
<dbReference type="EMBL" id="JBHSIS010000006">
    <property type="protein sequence ID" value="MFC4854614.1"/>
    <property type="molecule type" value="Genomic_DNA"/>
</dbReference>